<evidence type="ECO:0000313" key="10">
    <source>
        <dbReference type="EMBL" id="KAL2630985.1"/>
    </source>
</evidence>
<feature type="compositionally biased region" description="Basic and acidic residues" evidence="8">
    <location>
        <begin position="426"/>
        <end position="435"/>
    </location>
</feature>
<dbReference type="PANTHER" id="PTHR13227">
    <property type="entry name" value="EUKARYOTIC TRANSLATION INITIATION FACTOR 2A"/>
    <property type="match status" value="1"/>
</dbReference>
<evidence type="ECO:0000256" key="6">
    <source>
        <dbReference type="ARBA" id="ARBA00022845"/>
    </source>
</evidence>
<keyword evidence="7" id="KW-0648">Protein biosynthesis</keyword>
<evidence type="ECO:0000259" key="9">
    <source>
        <dbReference type="Pfam" id="PF08662"/>
    </source>
</evidence>
<dbReference type="AlphaFoldDB" id="A0ABD1YKH1"/>
<evidence type="ECO:0000256" key="1">
    <source>
        <dbReference type="ARBA" id="ARBA00009573"/>
    </source>
</evidence>
<keyword evidence="5" id="KW-0677">Repeat</keyword>
<sequence length="494" mass="53844">MGTAPPLSFFVRGPDGLSLVLGPPFDAVAETKLDKVACSAAKFSPDGSKLAVTTADAVVVYDAETCKEVLRLPLSGAAATFFSPRGSFLQTFQKPTGQEKNLTLWDLKSGSIAFQLFQKTMSKSNWPAIQFSDDETLACRLVTNEVHFYDGRDFQKGIIDKLRLPGIAGVQLSHAPGSHVAAYVPEMKGQPASARIYKVTEVSQGEPVARRSFFKSSTAQLIWNKGSTGLLVLATSDVDKSNQSYYGETRLHFLTSNGKHEGAVPLNKEGPIHDVQWSPSGTEFIVVYGFMPAKAALFSAECRLIFDFGSGPYNTIRWNPHGRFICLAGFGNLPGDMAFWDRQTLKSLGSTKASMSVTSEWSADGRYFMTATTAPRLQVDNGIKFFKSNGSLYHEKRFEKLYQAEWRPAPAELYPDRPPSPSSSKAAEKKQDSKPAAKPAVYRPPNASNSAAVRAQLFGEEEKPSGGLSKSALKNQKRRANKQKAGASEPTKEA</sequence>
<keyword evidence="4" id="KW-0853">WD repeat</keyword>
<gene>
    <name evidence="10" type="ORF">R1flu_015671</name>
</gene>
<dbReference type="SUPFAM" id="SSF82171">
    <property type="entry name" value="DPP6 N-terminal domain-like"/>
    <property type="match status" value="1"/>
</dbReference>
<evidence type="ECO:0000256" key="2">
    <source>
        <dbReference type="ARBA" id="ARBA00013819"/>
    </source>
</evidence>
<keyword evidence="11" id="KW-1185">Reference proteome</keyword>
<dbReference type="PIRSF" id="PIRSF017222">
    <property type="entry name" value="eIF2A"/>
    <property type="match status" value="1"/>
</dbReference>
<evidence type="ECO:0000256" key="8">
    <source>
        <dbReference type="SAM" id="MobiDB-lite"/>
    </source>
</evidence>
<evidence type="ECO:0000256" key="7">
    <source>
        <dbReference type="ARBA" id="ARBA00022917"/>
    </source>
</evidence>
<evidence type="ECO:0000313" key="11">
    <source>
        <dbReference type="Proteomes" id="UP001605036"/>
    </source>
</evidence>
<dbReference type="GO" id="GO:0006417">
    <property type="term" value="P:regulation of translation"/>
    <property type="evidence" value="ECO:0007669"/>
    <property type="project" value="UniProtKB-KW"/>
</dbReference>
<evidence type="ECO:0000256" key="3">
    <source>
        <dbReference type="ARBA" id="ARBA00022540"/>
    </source>
</evidence>
<dbReference type="InterPro" id="IPR015943">
    <property type="entry name" value="WD40/YVTN_repeat-like_dom_sf"/>
</dbReference>
<evidence type="ECO:0000256" key="4">
    <source>
        <dbReference type="ARBA" id="ARBA00022574"/>
    </source>
</evidence>
<dbReference type="InterPro" id="IPR011387">
    <property type="entry name" value="TIF2A"/>
</dbReference>
<dbReference type="PANTHER" id="PTHR13227:SF0">
    <property type="entry name" value="EUKARYOTIC TRANSLATION INITIATION FACTOR 2A"/>
    <property type="match status" value="1"/>
</dbReference>
<dbReference type="Pfam" id="PF08662">
    <property type="entry name" value="eIF2A"/>
    <property type="match status" value="1"/>
</dbReference>
<reference evidence="10 11" key="1">
    <citation type="submission" date="2024-09" db="EMBL/GenBank/DDBJ databases">
        <title>Chromosome-scale assembly of Riccia fluitans.</title>
        <authorList>
            <person name="Paukszto L."/>
            <person name="Sawicki J."/>
            <person name="Karawczyk K."/>
            <person name="Piernik-Szablinska J."/>
            <person name="Szczecinska M."/>
            <person name="Mazdziarz M."/>
        </authorList>
    </citation>
    <scope>NUCLEOTIDE SEQUENCE [LARGE SCALE GENOMIC DNA]</scope>
    <source>
        <strain evidence="10">Rf_01</strain>
        <tissue evidence="10">Aerial parts of the thallus</tissue>
    </source>
</reference>
<feature type="region of interest" description="Disordered" evidence="8">
    <location>
        <begin position="411"/>
        <end position="494"/>
    </location>
</feature>
<dbReference type="Proteomes" id="UP001605036">
    <property type="component" value="Unassembled WGS sequence"/>
</dbReference>
<dbReference type="GO" id="GO:0003743">
    <property type="term" value="F:translation initiation factor activity"/>
    <property type="evidence" value="ECO:0007669"/>
    <property type="project" value="UniProtKB-KW"/>
</dbReference>
<proteinExistence type="inferred from homology"/>
<dbReference type="EMBL" id="JBHFFA010000004">
    <property type="protein sequence ID" value="KAL2630985.1"/>
    <property type="molecule type" value="Genomic_DNA"/>
</dbReference>
<name>A0ABD1YKH1_9MARC</name>
<comment type="caution">
    <text evidence="10">The sequence shown here is derived from an EMBL/GenBank/DDBJ whole genome shotgun (WGS) entry which is preliminary data.</text>
</comment>
<feature type="domain" description="Translation initiation factor beta propellor-like" evidence="9">
    <location>
        <begin position="211"/>
        <end position="404"/>
    </location>
</feature>
<evidence type="ECO:0000256" key="5">
    <source>
        <dbReference type="ARBA" id="ARBA00022737"/>
    </source>
</evidence>
<keyword evidence="6" id="KW-0810">Translation regulation</keyword>
<comment type="similarity">
    <text evidence="1">Belongs to the WD repeat EIF2A family.</text>
</comment>
<keyword evidence="3" id="KW-0396">Initiation factor</keyword>
<dbReference type="Gene3D" id="2.130.10.10">
    <property type="entry name" value="YVTN repeat-like/Quinoprotein amine dehydrogenase"/>
    <property type="match status" value="2"/>
</dbReference>
<organism evidence="10 11">
    <name type="scientific">Riccia fluitans</name>
    <dbReference type="NCBI Taxonomy" id="41844"/>
    <lineage>
        <taxon>Eukaryota</taxon>
        <taxon>Viridiplantae</taxon>
        <taxon>Streptophyta</taxon>
        <taxon>Embryophyta</taxon>
        <taxon>Marchantiophyta</taxon>
        <taxon>Marchantiopsida</taxon>
        <taxon>Marchantiidae</taxon>
        <taxon>Marchantiales</taxon>
        <taxon>Ricciaceae</taxon>
        <taxon>Riccia</taxon>
    </lineage>
</organism>
<accession>A0ABD1YKH1</accession>
<protein>
    <recommendedName>
        <fullName evidence="2">Eukaryotic translation initiation factor 2A</fullName>
    </recommendedName>
</protein>
<dbReference type="InterPro" id="IPR013979">
    <property type="entry name" value="TIF_beta_prop-like"/>
</dbReference>